<evidence type="ECO:0000313" key="2">
    <source>
        <dbReference type="Proteomes" id="UP000000639"/>
    </source>
</evidence>
<proteinExistence type="predicted"/>
<dbReference type="RefSeq" id="WP_011769384.1">
    <property type="nucleotide sequence ID" value="NC_008709.1"/>
</dbReference>
<dbReference type="EMBL" id="CP000510">
    <property type="protein sequence ID" value="ABM02821.1"/>
    <property type="molecule type" value="Genomic_DNA"/>
</dbReference>
<name>A1STK6_PSYIN</name>
<dbReference type="KEGG" id="pin:Ping_0981"/>
<dbReference type="HOGENOM" id="CLU_1198972_0_0_6"/>
<reference evidence="1 2" key="1">
    <citation type="submission" date="2007-01" db="EMBL/GenBank/DDBJ databases">
        <title>Complete sequence of Psychromonas ingrahamii 37.</title>
        <authorList>
            <consortium name="US DOE Joint Genome Institute"/>
            <person name="Copeland A."/>
            <person name="Lucas S."/>
            <person name="Lapidus A."/>
            <person name="Barry K."/>
            <person name="Detter J.C."/>
            <person name="Glavina del Rio T."/>
            <person name="Hammon N."/>
            <person name="Israni S."/>
            <person name="Dalin E."/>
            <person name="Tice H."/>
            <person name="Pitluck S."/>
            <person name="Thompson L.S."/>
            <person name="Brettin T."/>
            <person name="Bruce D."/>
            <person name="Han C."/>
            <person name="Tapia R."/>
            <person name="Schmutz J."/>
            <person name="Larimer F."/>
            <person name="Land M."/>
            <person name="Hauser L."/>
            <person name="Kyrpides N."/>
            <person name="Ivanova N."/>
            <person name="Staley J."/>
            <person name="Richardson P."/>
        </authorList>
    </citation>
    <scope>NUCLEOTIDE SEQUENCE [LARGE SCALE GENOMIC DNA]</scope>
    <source>
        <strain evidence="1 2">37</strain>
    </source>
</reference>
<dbReference type="OrthoDB" id="6629869at2"/>
<evidence type="ECO:0000313" key="1">
    <source>
        <dbReference type="EMBL" id="ABM02821.1"/>
    </source>
</evidence>
<dbReference type="AlphaFoldDB" id="A1STK6"/>
<sequence>MFSKNTKNPYDFLSHSATSQTISNRINVVKNHFNSSEERHKQDRDQLLNQISQEPHEEMKEELELELHFFEHFFDRIHRVSTLLITYSLLENLMAKICKEKSERYQISESFEEYVNINGYGVPKFKEYLQKHFKADFSEDKIEKHWSKICTLNKLRNALAHSEGDLDQYRHCSVSACKNLLNTIKSTKGLSLYSSTIIISEQYVNESFVAVEGLLLRLAEINIKMNRQENF</sequence>
<accession>A1STK6</accession>
<keyword evidence="2" id="KW-1185">Reference proteome</keyword>
<dbReference type="Proteomes" id="UP000000639">
    <property type="component" value="Chromosome"/>
</dbReference>
<gene>
    <name evidence="1" type="ordered locus">Ping_0981</name>
</gene>
<protein>
    <recommendedName>
        <fullName evidence="3">RiboL-PSP-HEPN domain-containing protein</fullName>
    </recommendedName>
</protein>
<organism evidence="1 2">
    <name type="scientific">Psychromonas ingrahamii (strain DSM 17664 / CCUG 51855 / 37)</name>
    <dbReference type="NCBI Taxonomy" id="357804"/>
    <lineage>
        <taxon>Bacteria</taxon>
        <taxon>Pseudomonadati</taxon>
        <taxon>Pseudomonadota</taxon>
        <taxon>Gammaproteobacteria</taxon>
        <taxon>Alteromonadales</taxon>
        <taxon>Psychromonadaceae</taxon>
        <taxon>Psychromonas</taxon>
    </lineage>
</organism>
<evidence type="ECO:0008006" key="3">
    <source>
        <dbReference type="Google" id="ProtNLM"/>
    </source>
</evidence>